<proteinExistence type="predicted"/>
<name>A0ABM0LZQ7_SACKO</name>
<organism evidence="2 3">
    <name type="scientific">Saccoglossus kowalevskii</name>
    <name type="common">Acorn worm</name>
    <dbReference type="NCBI Taxonomy" id="10224"/>
    <lineage>
        <taxon>Eukaryota</taxon>
        <taxon>Metazoa</taxon>
        <taxon>Hemichordata</taxon>
        <taxon>Enteropneusta</taxon>
        <taxon>Harrimaniidae</taxon>
        <taxon>Saccoglossus</taxon>
    </lineage>
</organism>
<evidence type="ECO:0000313" key="2">
    <source>
        <dbReference type="Proteomes" id="UP000694865"/>
    </source>
</evidence>
<keyword evidence="2" id="KW-1185">Reference proteome</keyword>
<protein>
    <submittedName>
        <fullName evidence="3">Uncharacterized protein LOC102800905</fullName>
    </submittedName>
</protein>
<dbReference type="RefSeq" id="XP_006813248.1">
    <property type="nucleotide sequence ID" value="XM_006813185.1"/>
</dbReference>
<evidence type="ECO:0000256" key="1">
    <source>
        <dbReference type="SAM" id="Coils"/>
    </source>
</evidence>
<sequence length="193" mass="22285">TSLTCNTTLLSIIQDFIDQRKPGYYAHGMLSHDSSKPGGQYTPSKYTDPRNHKYNVDSLHTETPTNSHKNGQHYAEEYQSLLIRSEALKNEKDVIKESLKSCTQNISQQKKQIGNIAREEDKLLEQIAALQERLDSLRTHKKDYEQKMKNLIETQEEENSRLMLVEDTLRTIHNNLEKVKLLANNFNVQVGNQ</sequence>
<dbReference type="GeneID" id="102800905"/>
<reference evidence="3" key="1">
    <citation type="submission" date="2025-08" db="UniProtKB">
        <authorList>
            <consortium name="RefSeq"/>
        </authorList>
    </citation>
    <scope>IDENTIFICATION</scope>
    <source>
        <tissue evidence="3">Testes</tissue>
    </source>
</reference>
<feature type="coiled-coil region" evidence="1">
    <location>
        <begin position="113"/>
        <end position="161"/>
    </location>
</feature>
<evidence type="ECO:0000313" key="3">
    <source>
        <dbReference type="RefSeq" id="XP_006813248.1"/>
    </source>
</evidence>
<accession>A0ABM0LZQ7</accession>
<dbReference type="Proteomes" id="UP000694865">
    <property type="component" value="Unplaced"/>
</dbReference>
<keyword evidence="1" id="KW-0175">Coiled coil</keyword>
<feature type="non-terminal residue" evidence="3">
    <location>
        <position position="1"/>
    </location>
</feature>
<gene>
    <name evidence="3" type="primary">LOC102800905</name>
</gene>